<dbReference type="Pfam" id="PF03544">
    <property type="entry name" value="TonB_C"/>
    <property type="match status" value="1"/>
</dbReference>
<evidence type="ECO:0000313" key="8">
    <source>
        <dbReference type="EMBL" id="MXP33611.1"/>
    </source>
</evidence>
<accession>A0A845APQ2</accession>
<keyword evidence="2" id="KW-0812">Transmembrane</keyword>
<reference evidence="7 9" key="1">
    <citation type="submission" date="2019-12" db="EMBL/GenBank/DDBJ databases">
        <title>Genomic-based taxomic classification of the family Erythrobacteraceae.</title>
        <authorList>
            <person name="Xu L."/>
        </authorList>
    </citation>
    <scope>NUCLEOTIDE SEQUENCE [LARGE SCALE GENOMIC DNA]</scope>
    <source>
        <strain evidence="7 9">JCM 16677</strain>
    </source>
</reference>
<dbReference type="NCBIfam" id="TIGR01352">
    <property type="entry name" value="tonB_Cterm"/>
    <property type="match status" value="1"/>
</dbReference>
<keyword evidence="9" id="KW-1185">Reference proteome</keyword>
<evidence type="ECO:0000256" key="2">
    <source>
        <dbReference type="ARBA" id="ARBA00022692"/>
    </source>
</evidence>
<dbReference type="GO" id="GO:0016020">
    <property type="term" value="C:membrane"/>
    <property type="evidence" value="ECO:0007669"/>
    <property type="project" value="UniProtKB-SubCell"/>
</dbReference>
<dbReference type="SUPFAM" id="SSF74653">
    <property type="entry name" value="TolA/TonB C-terminal domain"/>
    <property type="match status" value="1"/>
</dbReference>
<keyword evidence="3" id="KW-1133">Transmembrane helix</keyword>
<dbReference type="Gene3D" id="3.30.1150.10">
    <property type="match status" value="1"/>
</dbReference>
<dbReference type="EMBL" id="WTYE01000001">
    <property type="protein sequence ID" value="MXP33611.1"/>
    <property type="molecule type" value="Genomic_DNA"/>
</dbReference>
<sequence>MTNRVRKLTALATAALMIPQPAVGQARMPAPKVVLEPTGAWNLNYADDSCRLARFFGEGEQRTVLYLERYGPGDSFLMVVAGQPMRGSGRNEVTFQFGPEGGGEPRRRTVDVGDLGEYKPALVFTSTTLAPVEGIRENGDARRDFDQEEASAPPRGPTIQPAIEAGLSYLDIRRSGGKPIRFQLGPMGDPMQAMRNCTDELLMHWGIDVAAHSKLTRAAAPASNPGRWLTSRDYPGNLLAKGEQGIVKFRLSVDAEGKPSQCHIQQSTRPDGFDRAVCDKLMQRARFKPALGEDGEPLASYWRSTVRFRIPG</sequence>
<feature type="domain" description="TonB C-terminal" evidence="6">
    <location>
        <begin position="219"/>
        <end position="312"/>
    </location>
</feature>
<dbReference type="AlphaFoldDB" id="A0A845APQ2"/>
<dbReference type="InterPro" id="IPR037682">
    <property type="entry name" value="TonB_C"/>
</dbReference>
<protein>
    <submittedName>
        <fullName evidence="7">TonB family protein</fullName>
    </submittedName>
</protein>
<dbReference type="PROSITE" id="PS52015">
    <property type="entry name" value="TONB_CTD"/>
    <property type="match status" value="1"/>
</dbReference>
<evidence type="ECO:0000313" key="9">
    <source>
        <dbReference type="Proteomes" id="UP000446786"/>
    </source>
</evidence>
<dbReference type="Proteomes" id="UP000446786">
    <property type="component" value="Unassembled WGS sequence"/>
</dbReference>
<evidence type="ECO:0000256" key="1">
    <source>
        <dbReference type="ARBA" id="ARBA00004167"/>
    </source>
</evidence>
<keyword evidence="5" id="KW-0732">Signal</keyword>
<feature type="chain" id="PRO_5044663570" evidence="5">
    <location>
        <begin position="25"/>
        <end position="312"/>
    </location>
</feature>
<gene>
    <name evidence="7" type="ORF">GRI94_03330</name>
    <name evidence="8" type="ORF">GRI94_17420</name>
</gene>
<dbReference type="RefSeq" id="WP_344705327.1">
    <property type="nucleotide sequence ID" value="NZ_BAAAZF010000001.1"/>
</dbReference>
<feature type="signal peptide" evidence="5">
    <location>
        <begin position="1"/>
        <end position="24"/>
    </location>
</feature>
<dbReference type="InterPro" id="IPR006260">
    <property type="entry name" value="TonB/TolA_C"/>
</dbReference>
<evidence type="ECO:0000256" key="3">
    <source>
        <dbReference type="ARBA" id="ARBA00022989"/>
    </source>
</evidence>
<evidence type="ECO:0000256" key="4">
    <source>
        <dbReference type="ARBA" id="ARBA00023136"/>
    </source>
</evidence>
<evidence type="ECO:0000313" key="7">
    <source>
        <dbReference type="EMBL" id="MXP30851.1"/>
    </source>
</evidence>
<comment type="subcellular location">
    <subcellularLocation>
        <location evidence="1">Membrane</location>
        <topology evidence="1">Single-pass membrane protein</topology>
    </subcellularLocation>
</comment>
<evidence type="ECO:0000259" key="6">
    <source>
        <dbReference type="PROSITE" id="PS52015"/>
    </source>
</evidence>
<dbReference type="EMBL" id="WTYE01000001">
    <property type="protein sequence ID" value="MXP30851.1"/>
    <property type="molecule type" value="Genomic_DNA"/>
</dbReference>
<name>A0A845APQ2_9SPHN</name>
<organism evidence="7 9">
    <name type="scientific">Parerythrobacter jejuensis</name>
    <dbReference type="NCBI Taxonomy" id="795812"/>
    <lineage>
        <taxon>Bacteria</taxon>
        <taxon>Pseudomonadati</taxon>
        <taxon>Pseudomonadota</taxon>
        <taxon>Alphaproteobacteria</taxon>
        <taxon>Sphingomonadales</taxon>
        <taxon>Erythrobacteraceae</taxon>
        <taxon>Parerythrobacter</taxon>
    </lineage>
</organism>
<proteinExistence type="predicted"/>
<evidence type="ECO:0000256" key="5">
    <source>
        <dbReference type="SAM" id="SignalP"/>
    </source>
</evidence>
<dbReference type="GO" id="GO:0055085">
    <property type="term" value="P:transmembrane transport"/>
    <property type="evidence" value="ECO:0007669"/>
    <property type="project" value="InterPro"/>
</dbReference>
<keyword evidence="4" id="KW-0472">Membrane</keyword>
<comment type="caution">
    <text evidence="7">The sequence shown here is derived from an EMBL/GenBank/DDBJ whole genome shotgun (WGS) entry which is preliminary data.</text>
</comment>